<dbReference type="Pfam" id="PF01753">
    <property type="entry name" value="zf-MYND"/>
    <property type="match status" value="1"/>
</dbReference>
<dbReference type="Pfam" id="PF13606">
    <property type="entry name" value="Ank_3"/>
    <property type="match status" value="1"/>
</dbReference>
<dbReference type="Proteomes" id="UP001108280">
    <property type="component" value="Chromosome 2"/>
</dbReference>
<keyword evidence="2" id="KW-0677">Repeat</keyword>
<reference evidence="10" key="3">
    <citation type="submission" date="2025-08" db="UniProtKB">
        <authorList>
            <consortium name="RefSeq"/>
        </authorList>
    </citation>
    <scope>IDENTIFICATION</scope>
    <source>
        <strain evidence="10">17A/GY</strain>
        <tissue evidence="10">Liver</tissue>
    </source>
</reference>
<dbReference type="InterPro" id="IPR053064">
    <property type="entry name" value="Ankyrin-MYND_domain-protein"/>
</dbReference>
<dbReference type="SMART" id="SM00698">
    <property type="entry name" value="MORN"/>
    <property type="match status" value="2"/>
</dbReference>
<evidence type="ECO:0000256" key="6">
    <source>
        <dbReference type="PROSITE-ProRule" id="PRU00134"/>
    </source>
</evidence>
<protein>
    <submittedName>
        <fullName evidence="10">Ankyrin repeat and MYND domain-containing protein 1 isoform X3</fullName>
    </submittedName>
</protein>
<reference evidence="9" key="2">
    <citation type="journal article" date="2020" name="Biotechnol. Bioeng.">
        <title>Chromosome-scale scaffolds for the Chinese hamster reference genome assembly to facilitate the study of the CHO epigenome.</title>
        <authorList>
            <person name="Hilliard W."/>
            <person name="MacDonald M."/>
            <person name="Lee K.H."/>
        </authorList>
    </citation>
    <scope>NUCLEOTIDE SEQUENCE [LARGE SCALE GENOMIC DNA]</scope>
    <source>
        <strain evidence="9">17A/GY</strain>
    </source>
</reference>
<dbReference type="GeneID" id="100751434"/>
<dbReference type="PROSITE" id="PS50088">
    <property type="entry name" value="ANK_REPEAT"/>
    <property type="match status" value="2"/>
</dbReference>
<dbReference type="Gene3D" id="1.25.40.20">
    <property type="entry name" value="Ankyrin repeat-containing domain"/>
    <property type="match status" value="2"/>
</dbReference>
<keyword evidence="9" id="KW-1185">Reference proteome</keyword>
<dbReference type="PROSITE" id="PS50865">
    <property type="entry name" value="ZF_MYND_2"/>
    <property type="match status" value="1"/>
</dbReference>
<dbReference type="AlphaFoldDB" id="A0A9J7GRU6"/>
<evidence type="ECO:0000256" key="5">
    <source>
        <dbReference type="PROSITE-ProRule" id="PRU00023"/>
    </source>
</evidence>
<evidence type="ECO:0000259" key="8">
    <source>
        <dbReference type="PROSITE" id="PS50865"/>
    </source>
</evidence>
<dbReference type="SUPFAM" id="SSF144232">
    <property type="entry name" value="HIT/MYND zinc finger-like"/>
    <property type="match status" value="1"/>
</dbReference>
<dbReference type="Gene3D" id="2.20.110.10">
    <property type="entry name" value="Histone H3 K4-specific methyltransferase SET7/9 N-terminal domain"/>
    <property type="match status" value="1"/>
</dbReference>
<proteinExistence type="predicted"/>
<reference evidence="9" key="1">
    <citation type="journal article" date="2018" name="Biotechnol. Bioeng.">
        <title>A reference genome of the Chinese hamster based on a hybrid assembly strategy.</title>
        <authorList>
            <person name="Rupp O."/>
            <person name="MacDonald M.L."/>
            <person name="Li S."/>
            <person name="Dhiman H."/>
            <person name="Polson S."/>
            <person name="Griep S."/>
            <person name="Heffner K."/>
            <person name="Hernandez I."/>
            <person name="Brinkrolf K."/>
            <person name="Jadhav V."/>
            <person name="Samoudi M."/>
            <person name="Hao H."/>
            <person name="Kingham B."/>
            <person name="Goesmann A."/>
            <person name="Betenbaugh M.J."/>
            <person name="Lewis N.E."/>
            <person name="Borth N."/>
            <person name="Lee K.H."/>
        </authorList>
    </citation>
    <scope>NUCLEOTIDE SEQUENCE [LARGE SCALE GENOMIC DNA]</scope>
    <source>
        <strain evidence="9">17A/GY</strain>
    </source>
</reference>
<dbReference type="PANTHER" id="PTHR15897">
    <property type="entry name" value="ANKYRIN REPEAT AND MYND DOMAIN PROTEIN 1"/>
    <property type="match status" value="1"/>
</dbReference>
<accession>A0A9J7GRU6</accession>
<dbReference type="InterPro" id="IPR002110">
    <property type="entry name" value="Ankyrin_rpt"/>
</dbReference>
<evidence type="ECO:0000256" key="4">
    <source>
        <dbReference type="ARBA" id="ARBA00022833"/>
    </source>
</evidence>
<dbReference type="GO" id="GO:0008270">
    <property type="term" value="F:zinc ion binding"/>
    <property type="evidence" value="ECO:0007669"/>
    <property type="project" value="UniProtKB-KW"/>
</dbReference>
<dbReference type="Pfam" id="PF00023">
    <property type="entry name" value="Ank"/>
    <property type="match status" value="1"/>
</dbReference>
<dbReference type="PROSITE" id="PS50297">
    <property type="entry name" value="ANK_REP_REGION"/>
    <property type="match status" value="2"/>
</dbReference>
<organism evidence="9 10">
    <name type="scientific">Cricetulus griseus</name>
    <name type="common">Chinese hamster</name>
    <name type="synonym">Cricetulus barabensis griseus</name>
    <dbReference type="NCBI Taxonomy" id="10029"/>
    <lineage>
        <taxon>Eukaryota</taxon>
        <taxon>Metazoa</taxon>
        <taxon>Chordata</taxon>
        <taxon>Craniata</taxon>
        <taxon>Vertebrata</taxon>
        <taxon>Euteleostomi</taxon>
        <taxon>Mammalia</taxon>
        <taxon>Eutheria</taxon>
        <taxon>Euarchontoglires</taxon>
        <taxon>Glires</taxon>
        <taxon>Rodentia</taxon>
        <taxon>Myomorpha</taxon>
        <taxon>Muroidea</taxon>
        <taxon>Cricetidae</taxon>
        <taxon>Cricetinae</taxon>
        <taxon>Cricetulus</taxon>
    </lineage>
</organism>
<dbReference type="SUPFAM" id="SSF48403">
    <property type="entry name" value="Ankyrin repeat"/>
    <property type="match status" value="2"/>
</dbReference>
<feature type="repeat" description="ANK" evidence="5">
    <location>
        <begin position="635"/>
        <end position="662"/>
    </location>
</feature>
<feature type="region of interest" description="Disordered" evidence="7">
    <location>
        <begin position="749"/>
        <end position="769"/>
    </location>
</feature>
<dbReference type="CTD" id="51281"/>
<dbReference type="PANTHER" id="PTHR15897:SF2">
    <property type="entry name" value="ANKYRIN REPEAT AND MYND DOMAIN-CONTAINING PROTEIN 1"/>
    <property type="match status" value="1"/>
</dbReference>
<sequence length="849" mass="96157">MKLGFGEFSWPTGETYRGQFYRDHCHGVGTYTWPNGSSFTGLFYLSQREGYGTMFMKTKLFQGLYKDDQRFGPGIETYPDGSQDVGLWFREHLLKLGTEVPSSFSLLNYPEFLDFLTSSRGRISLSDEENKMWGLPEDQDPFFYEYKRFLLNDDITLPPEMHIYSTDNSHLPMTGSLRRELEGRIFMNEIPPFIEDEEPWLITNETPLLVKIQKQTYKFRNKSAHTSWNIAAILEGNRSCFGPSGPKELISREMILKAEEGDYDWIFGILRDNLACADVADSKGYTVLAAAAVHSHRNIVNLLLDYGADVNKRSDEGLTPLSMCFLQYYPSKSFHPNIAERTLPQELPKSLITPKISFLFGEPNVDYFYDMGVSTPVGEEYKSSPPLSSILEDALILGTVQSRESISWKSSVTHKRDTPSVKSVSSDIEKEPEDMAENMDASTLYSVNTDFESNMCLRNYSIHVSKDILEKSAQAYSSLLHIPALSDKGTVRKMAQTMAERRNRWLTITLLLHRGADPNLCQVPMQALFLAVKAGDVDGVRLLLESGARTDIQFPAQLLSLTPLHIAASLPGEEGVKITELLLHAVTDVDAKAADQDDLYKTGKVDLLPSSLKLNNETGPPKSYYNVSTFIPEEGGRTPLHVACEREDNKKIDRLISYGADILKPVALVQGERTAVGTAVDYGYFKFYQDRKIAHCPFHALMPAEREIFLARKRLLEYMGLQLRRAVLNKENQLDMKSLYLSKRGADSDLSTAELSPSHRLKRRSSSILKTSPTEKQHLPFYKFCYQCGRSIGVRLTPCPRCYGILTCSKYCKTKAWTEFHKKDCNDIMILMPHLEESAWRLSESQEGD</sequence>
<dbReference type="PROSITE" id="PS01360">
    <property type="entry name" value="ZF_MYND_1"/>
    <property type="match status" value="1"/>
</dbReference>
<dbReference type="InterPro" id="IPR002893">
    <property type="entry name" value="Znf_MYND"/>
</dbReference>
<evidence type="ECO:0000256" key="2">
    <source>
        <dbReference type="ARBA" id="ARBA00022737"/>
    </source>
</evidence>
<feature type="repeat" description="ANK" evidence="5">
    <location>
        <begin position="283"/>
        <end position="315"/>
    </location>
</feature>
<dbReference type="SUPFAM" id="SSF82185">
    <property type="entry name" value="Histone H3 K4-specific methyltransferase SET7/9 N-terminal domain"/>
    <property type="match status" value="1"/>
</dbReference>
<name>A0A9J7GRU6_CRIGR</name>
<feature type="domain" description="MYND-type" evidence="8">
    <location>
        <begin position="785"/>
        <end position="825"/>
    </location>
</feature>
<keyword evidence="5" id="KW-0040">ANK repeat</keyword>
<gene>
    <name evidence="10" type="primary">Ankmy1</name>
</gene>
<keyword evidence="1" id="KW-0479">Metal-binding</keyword>
<dbReference type="InterPro" id="IPR036770">
    <property type="entry name" value="Ankyrin_rpt-contain_sf"/>
</dbReference>
<dbReference type="Pfam" id="PF12796">
    <property type="entry name" value="Ank_2"/>
    <property type="match status" value="1"/>
</dbReference>
<evidence type="ECO:0000256" key="7">
    <source>
        <dbReference type="SAM" id="MobiDB-lite"/>
    </source>
</evidence>
<evidence type="ECO:0000313" key="10">
    <source>
        <dbReference type="RefSeq" id="XP_035297039.1"/>
    </source>
</evidence>
<dbReference type="InterPro" id="IPR003409">
    <property type="entry name" value="MORN"/>
</dbReference>
<evidence type="ECO:0000313" key="9">
    <source>
        <dbReference type="Proteomes" id="UP001108280"/>
    </source>
</evidence>
<dbReference type="RefSeq" id="XP_035297039.1">
    <property type="nucleotide sequence ID" value="XM_035441148.1"/>
</dbReference>
<evidence type="ECO:0000256" key="1">
    <source>
        <dbReference type="ARBA" id="ARBA00022723"/>
    </source>
</evidence>
<dbReference type="Gene3D" id="6.10.140.2220">
    <property type="match status" value="1"/>
</dbReference>
<keyword evidence="3 6" id="KW-0863">Zinc-finger</keyword>
<dbReference type="SMART" id="SM00248">
    <property type="entry name" value="ANK"/>
    <property type="match status" value="4"/>
</dbReference>
<keyword evidence="4" id="KW-0862">Zinc</keyword>
<evidence type="ECO:0000256" key="3">
    <source>
        <dbReference type="ARBA" id="ARBA00022771"/>
    </source>
</evidence>
<dbReference type="Pfam" id="PF02493">
    <property type="entry name" value="MORN"/>
    <property type="match status" value="2"/>
</dbReference>